<dbReference type="SUPFAM" id="SSF53474">
    <property type="entry name" value="alpha/beta-Hydrolases"/>
    <property type="match status" value="1"/>
</dbReference>
<reference evidence="9" key="1">
    <citation type="journal article" date="2020" name="Stud. Mycol.">
        <title>101 Dothideomycetes genomes: a test case for predicting lifestyles and emergence of pathogens.</title>
        <authorList>
            <person name="Haridas S."/>
            <person name="Albert R."/>
            <person name="Binder M."/>
            <person name="Bloem J."/>
            <person name="Labutti K."/>
            <person name="Salamov A."/>
            <person name="Andreopoulos B."/>
            <person name="Baker S."/>
            <person name="Barry K."/>
            <person name="Bills G."/>
            <person name="Bluhm B."/>
            <person name="Cannon C."/>
            <person name="Castanera R."/>
            <person name="Culley D."/>
            <person name="Daum C."/>
            <person name="Ezra D."/>
            <person name="Gonzalez J."/>
            <person name="Henrissat B."/>
            <person name="Kuo A."/>
            <person name="Liang C."/>
            <person name="Lipzen A."/>
            <person name="Lutzoni F."/>
            <person name="Magnuson J."/>
            <person name="Mondo S."/>
            <person name="Nolan M."/>
            <person name="Ohm R."/>
            <person name="Pangilinan J."/>
            <person name="Park H.-J."/>
            <person name="Ramirez L."/>
            <person name="Alfaro M."/>
            <person name="Sun H."/>
            <person name="Tritt A."/>
            <person name="Yoshinaga Y."/>
            <person name="Zwiers L.-H."/>
            <person name="Turgeon B."/>
            <person name="Goodwin S."/>
            <person name="Spatafora J."/>
            <person name="Crous P."/>
            <person name="Grigoriev I."/>
        </authorList>
    </citation>
    <scope>NUCLEOTIDE SEQUENCE</scope>
    <source>
        <strain evidence="9">CBS 113818</strain>
    </source>
</reference>
<feature type="chain" id="PRO_5025714612" description="Carboxypeptidase" evidence="6">
    <location>
        <begin position="19"/>
        <end position="934"/>
    </location>
</feature>
<evidence type="ECO:0000256" key="2">
    <source>
        <dbReference type="ARBA" id="ARBA00022645"/>
    </source>
</evidence>
<dbReference type="InterPro" id="IPR018202">
    <property type="entry name" value="Ser_caboxypep_ser_AS"/>
</dbReference>
<dbReference type="PANTHER" id="PTHR11802">
    <property type="entry name" value="SERINE PROTEASE FAMILY S10 SERINE CARBOXYPEPTIDASE"/>
    <property type="match status" value="1"/>
</dbReference>
<keyword evidence="10" id="KW-1185">Reference proteome</keyword>
<dbReference type="Proteomes" id="UP000799424">
    <property type="component" value="Unassembled WGS sequence"/>
</dbReference>
<dbReference type="Gene3D" id="3.40.50.1820">
    <property type="entry name" value="alpha/beta hydrolase"/>
    <property type="match status" value="1"/>
</dbReference>
<gene>
    <name evidence="9" type="ORF">CC86DRAFT_163693</name>
</gene>
<evidence type="ECO:0000313" key="10">
    <source>
        <dbReference type="Proteomes" id="UP000799424"/>
    </source>
</evidence>
<keyword evidence="8" id="KW-0812">Transmembrane</keyword>
<sequence length="934" mass="101233">MVQLSPIVLASLITRAATQQFPLPVSYDTILTSPINSNITISYKQPTPGTCATAFESQKQYSGYVNLPPFTLAPYQQNYSINTFFWFFESRTNPETAPLTIWLSGGPGSSSMVGLFQELGPCEMKQHLNGTYGTQPRPFGWDRSSNMLFIDQPTQTGFSYDERVNASVDFAVRHPFILESRLQPQAPLLGAPTWRVANGTFASGRHENTQDSTAIAARACWHFLQGFLSAFPQYNPGTRPNQTTVEPAGVNLFAESYGGLYGPTFADYFEDQNDRRRTGILPQDTLEVRLDSVGIINGLVDYVTEAISIANFLRNNTYGIAAIDLLAYQNAISTLNSDTGCRGLVASCRNGMHITDPENSGLDTATNKLCRDALDACNHDVGVLYKKAGKSPYDIRLTPDAAPSAAYQEYLNTDKVMQSIGAQVNFTQTSMAVFDAFAQVGDAVRGTQLKALSELLARGIRVALIYGDADIICNWYGGQNASLELARLLPSYSDAFPAAGYADIIVNDTYVGGHVRQFGNLSFSRIFDAGHLVPLYQPETAFTVFSRIIQGDDLSTGRNINLSTHGTVGIRDSSSRSNKIPVIPSQPCWIRDVSDSCTEDEKAAIKQGQGVVNNGIWTPVLASVPAVKPDGAPQSTPQAQDPPPAPQITTKTTTKPLIGVFTATKTPTPVPTSTSGASSRKPGYLPRRQASPTVTIRSRNVRTRYYGVIIGGTATGGFFLFSVIAGLAYMYIVRARRKKLSSPTKDLESAPDSPQNDTNAFSRRLSRMEPIPEHSAEPSNDVVDRFNEHAARSDEPVPQVAPPTYENSQVPKVTPQDPRSAVEGAPEHSTQPSSDVVNGPNEHAAQNNDRVPQTTPPNLEHAQEPSVTPQGPSLVAAEGKLSLLSRIKASLRKQDHKADDAQEKRVATPPPRTASVPSPTLARSASVPADMARV</sequence>
<evidence type="ECO:0000313" key="9">
    <source>
        <dbReference type="EMBL" id="KAF2830595.1"/>
    </source>
</evidence>
<organism evidence="9 10">
    <name type="scientific">Ophiobolus disseminans</name>
    <dbReference type="NCBI Taxonomy" id="1469910"/>
    <lineage>
        <taxon>Eukaryota</taxon>
        <taxon>Fungi</taxon>
        <taxon>Dikarya</taxon>
        <taxon>Ascomycota</taxon>
        <taxon>Pezizomycotina</taxon>
        <taxon>Dothideomycetes</taxon>
        <taxon>Pleosporomycetidae</taxon>
        <taxon>Pleosporales</taxon>
        <taxon>Pleosporineae</taxon>
        <taxon>Phaeosphaeriaceae</taxon>
        <taxon>Ophiobolus</taxon>
    </lineage>
</organism>
<dbReference type="AlphaFoldDB" id="A0A6A7ADC7"/>
<dbReference type="OrthoDB" id="443318at2759"/>
<keyword evidence="2 6" id="KW-0121">Carboxypeptidase</keyword>
<dbReference type="PROSITE" id="PS00560">
    <property type="entry name" value="CARBOXYPEPT_SER_HIS"/>
    <property type="match status" value="1"/>
</dbReference>
<evidence type="ECO:0000256" key="7">
    <source>
        <dbReference type="SAM" id="MobiDB-lite"/>
    </source>
</evidence>
<dbReference type="InterPro" id="IPR029058">
    <property type="entry name" value="AB_hydrolase_fold"/>
</dbReference>
<dbReference type="InterPro" id="IPR033124">
    <property type="entry name" value="Ser_caboxypep_his_AS"/>
</dbReference>
<keyword evidence="5" id="KW-0325">Glycoprotein</keyword>
<keyword evidence="8" id="KW-1133">Transmembrane helix</keyword>
<evidence type="ECO:0000256" key="3">
    <source>
        <dbReference type="ARBA" id="ARBA00022670"/>
    </source>
</evidence>
<evidence type="ECO:0000256" key="6">
    <source>
        <dbReference type="RuleBase" id="RU361156"/>
    </source>
</evidence>
<dbReference type="PRINTS" id="PR00724">
    <property type="entry name" value="CRBOXYPTASEC"/>
</dbReference>
<dbReference type="EMBL" id="MU006219">
    <property type="protein sequence ID" value="KAF2830595.1"/>
    <property type="molecule type" value="Genomic_DNA"/>
</dbReference>
<keyword evidence="4 6" id="KW-0378">Hydrolase</keyword>
<feature type="compositionally biased region" description="Low complexity" evidence="7">
    <location>
        <begin position="662"/>
        <end position="679"/>
    </location>
</feature>
<keyword evidence="6" id="KW-0732">Signal</keyword>
<comment type="similarity">
    <text evidence="1 6">Belongs to the peptidase S10 family.</text>
</comment>
<evidence type="ECO:0000256" key="1">
    <source>
        <dbReference type="ARBA" id="ARBA00009431"/>
    </source>
</evidence>
<dbReference type="Pfam" id="PF00450">
    <property type="entry name" value="Peptidase_S10"/>
    <property type="match status" value="1"/>
</dbReference>
<protein>
    <recommendedName>
        <fullName evidence="6">Carboxypeptidase</fullName>
        <ecNumber evidence="6">3.4.16.-</ecNumber>
    </recommendedName>
</protein>
<dbReference type="EC" id="3.4.16.-" evidence="6"/>
<feature type="region of interest" description="Disordered" evidence="7">
    <location>
        <begin position="790"/>
        <end position="934"/>
    </location>
</feature>
<feature type="compositionally biased region" description="Basic and acidic residues" evidence="7">
    <location>
        <begin position="892"/>
        <end position="906"/>
    </location>
</feature>
<dbReference type="GO" id="GO:0000324">
    <property type="term" value="C:fungal-type vacuole"/>
    <property type="evidence" value="ECO:0007669"/>
    <property type="project" value="TreeGrafter"/>
</dbReference>
<evidence type="ECO:0000256" key="5">
    <source>
        <dbReference type="ARBA" id="ARBA00023180"/>
    </source>
</evidence>
<keyword evidence="3 6" id="KW-0645">Protease</keyword>
<dbReference type="GO" id="GO:0006508">
    <property type="term" value="P:proteolysis"/>
    <property type="evidence" value="ECO:0007669"/>
    <property type="project" value="UniProtKB-KW"/>
</dbReference>
<feature type="signal peptide" evidence="6">
    <location>
        <begin position="1"/>
        <end position="18"/>
    </location>
</feature>
<dbReference type="GO" id="GO:0004185">
    <property type="term" value="F:serine-type carboxypeptidase activity"/>
    <property type="evidence" value="ECO:0007669"/>
    <property type="project" value="UniProtKB-UniRule"/>
</dbReference>
<feature type="compositionally biased region" description="Polar residues" evidence="7">
    <location>
        <begin position="844"/>
        <end position="857"/>
    </location>
</feature>
<dbReference type="PROSITE" id="PS00131">
    <property type="entry name" value="CARBOXYPEPT_SER_SER"/>
    <property type="match status" value="1"/>
</dbReference>
<feature type="transmembrane region" description="Helical" evidence="8">
    <location>
        <begin position="705"/>
        <end position="732"/>
    </location>
</feature>
<evidence type="ECO:0000256" key="4">
    <source>
        <dbReference type="ARBA" id="ARBA00022801"/>
    </source>
</evidence>
<dbReference type="InterPro" id="IPR001563">
    <property type="entry name" value="Peptidase_S10"/>
</dbReference>
<proteinExistence type="inferred from homology"/>
<accession>A0A6A7ADC7</accession>
<evidence type="ECO:0000256" key="8">
    <source>
        <dbReference type="SAM" id="Phobius"/>
    </source>
</evidence>
<dbReference type="PANTHER" id="PTHR11802:SF404">
    <property type="entry name" value="CARBOXYPEPTIDASE"/>
    <property type="match status" value="1"/>
</dbReference>
<name>A0A6A7ADC7_9PLEO</name>
<keyword evidence="8" id="KW-0472">Membrane</keyword>
<feature type="region of interest" description="Disordered" evidence="7">
    <location>
        <begin position="626"/>
        <end position="696"/>
    </location>
</feature>